<accession>A0A485M471</accession>
<proteinExistence type="predicted"/>
<dbReference type="AlphaFoldDB" id="A0A485M471"/>
<evidence type="ECO:0000313" key="1">
    <source>
        <dbReference type="EMBL" id="VFU18142.1"/>
    </source>
</evidence>
<name>A0A485M471_9ZZZZ</name>
<protein>
    <submittedName>
        <fullName evidence="1">Uncharacterized protein</fullName>
    </submittedName>
</protein>
<organism evidence="1">
    <name type="scientific">anaerobic digester metagenome</name>
    <dbReference type="NCBI Taxonomy" id="1263854"/>
    <lineage>
        <taxon>unclassified sequences</taxon>
        <taxon>metagenomes</taxon>
        <taxon>ecological metagenomes</taxon>
    </lineage>
</organism>
<reference evidence="1" key="1">
    <citation type="submission" date="2019-03" db="EMBL/GenBank/DDBJ databases">
        <authorList>
            <person name="Hao L."/>
        </authorList>
    </citation>
    <scope>NUCLEOTIDE SEQUENCE</scope>
</reference>
<sequence length="68" mass="7955">MCWFPVLRAAGIPATGCIPVCFQCGEFPRERTVFDPDLKDRWIAMNTRMREIGPEAYLLETKDLCRYR</sequence>
<dbReference type="EMBL" id="CAADRM010000144">
    <property type="protein sequence ID" value="VFU18142.1"/>
    <property type="molecule type" value="Genomic_DNA"/>
</dbReference>
<gene>
    <name evidence="1" type="ORF">SCFA_770029</name>
</gene>